<keyword evidence="3" id="KW-1185">Reference proteome</keyword>
<dbReference type="AlphaFoldDB" id="A0AAD1R808"/>
<feature type="region of interest" description="Disordered" evidence="1">
    <location>
        <begin position="40"/>
        <end position="59"/>
    </location>
</feature>
<gene>
    <name evidence="2" type="ORF">PECUL_23A045771</name>
</gene>
<organism evidence="2 3">
    <name type="scientific">Pelobates cultripes</name>
    <name type="common">Western spadefoot toad</name>
    <dbReference type="NCBI Taxonomy" id="61616"/>
    <lineage>
        <taxon>Eukaryota</taxon>
        <taxon>Metazoa</taxon>
        <taxon>Chordata</taxon>
        <taxon>Craniata</taxon>
        <taxon>Vertebrata</taxon>
        <taxon>Euteleostomi</taxon>
        <taxon>Amphibia</taxon>
        <taxon>Batrachia</taxon>
        <taxon>Anura</taxon>
        <taxon>Pelobatoidea</taxon>
        <taxon>Pelobatidae</taxon>
        <taxon>Pelobates</taxon>
    </lineage>
</organism>
<evidence type="ECO:0000256" key="1">
    <source>
        <dbReference type="SAM" id="MobiDB-lite"/>
    </source>
</evidence>
<protein>
    <submittedName>
        <fullName evidence="2">Uncharacterized protein</fullName>
    </submittedName>
</protein>
<sequence>MAQVEADHDNLLAVQTATTSTLDCQKAQLQLMARHIDNRGRRRNMRIRGLPEGDESPEQLKGLLTSTFNGLLHRPRDTIIEFMRAHMALRPKGHS</sequence>
<dbReference type="EMBL" id="OW240912">
    <property type="protein sequence ID" value="CAH2225810.1"/>
    <property type="molecule type" value="Genomic_DNA"/>
</dbReference>
<proteinExistence type="predicted"/>
<evidence type="ECO:0000313" key="3">
    <source>
        <dbReference type="Proteomes" id="UP001295444"/>
    </source>
</evidence>
<dbReference type="Proteomes" id="UP001295444">
    <property type="component" value="Chromosome 01"/>
</dbReference>
<evidence type="ECO:0000313" key="2">
    <source>
        <dbReference type="EMBL" id="CAH2225810.1"/>
    </source>
</evidence>
<name>A0AAD1R808_PELCU</name>
<dbReference type="Gene3D" id="3.30.70.1820">
    <property type="entry name" value="L1 transposable element, RRM domain"/>
    <property type="match status" value="1"/>
</dbReference>
<accession>A0AAD1R808</accession>
<reference evidence="2" key="1">
    <citation type="submission" date="2022-03" db="EMBL/GenBank/DDBJ databases">
        <authorList>
            <person name="Alioto T."/>
            <person name="Alioto T."/>
            <person name="Gomez Garrido J."/>
        </authorList>
    </citation>
    <scope>NUCLEOTIDE SEQUENCE</scope>
</reference>